<sequence length="341" mass="36853">MARWSLPLSLMLATGLCSASSSSAKDQLLSLITEVTAANGVVYGARDSLGQSMDTAKIIQTLEDDYLALYHTLLPADNQFHASIATSTDLRTFSWAAGFGVGTSQPTIFAVNDGRAGYVVAWEQEPANHIAVRYFPDRAHLLAANATRAFDAPQTLSPCAEGTPSIYTVELRPDIDHSFIDIGGHYFRDCKVDRQQRGTLTDFTRWVTEPKPDVDAAIEAWGVAGNIGDRDPLLGFGVDEGERFRFQVIEGQFTFGDFGSWRTYLYDFSTGAAVRVNVITAGGSTAFANPSISRITSPQGEEAIVVGLFLPSEGAAPGEAGQLIYYRVLSEVHGALVLELQ</sequence>
<organism evidence="2 3">
    <name type="scientific">Mycena albidolilacea</name>
    <dbReference type="NCBI Taxonomy" id="1033008"/>
    <lineage>
        <taxon>Eukaryota</taxon>
        <taxon>Fungi</taxon>
        <taxon>Dikarya</taxon>
        <taxon>Basidiomycota</taxon>
        <taxon>Agaricomycotina</taxon>
        <taxon>Agaricomycetes</taxon>
        <taxon>Agaricomycetidae</taxon>
        <taxon>Agaricales</taxon>
        <taxon>Marasmiineae</taxon>
        <taxon>Mycenaceae</taxon>
        <taxon>Mycena</taxon>
    </lineage>
</organism>
<dbReference type="Proteomes" id="UP001218218">
    <property type="component" value="Unassembled WGS sequence"/>
</dbReference>
<keyword evidence="3" id="KW-1185">Reference proteome</keyword>
<evidence type="ECO:0000313" key="3">
    <source>
        <dbReference type="Proteomes" id="UP001218218"/>
    </source>
</evidence>
<dbReference type="EMBL" id="JARIHO010000007">
    <property type="protein sequence ID" value="KAJ7358163.1"/>
    <property type="molecule type" value="Genomic_DNA"/>
</dbReference>
<proteinExistence type="predicted"/>
<reference evidence="2" key="1">
    <citation type="submission" date="2023-03" db="EMBL/GenBank/DDBJ databases">
        <title>Massive genome expansion in bonnet fungi (Mycena s.s.) driven by repeated elements and novel gene families across ecological guilds.</title>
        <authorList>
            <consortium name="Lawrence Berkeley National Laboratory"/>
            <person name="Harder C.B."/>
            <person name="Miyauchi S."/>
            <person name="Viragh M."/>
            <person name="Kuo A."/>
            <person name="Thoen E."/>
            <person name="Andreopoulos B."/>
            <person name="Lu D."/>
            <person name="Skrede I."/>
            <person name="Drula E."/>
            <person name="Henrissat B."/>
            <person name="Morin E."/>
            <person name="Kohler A."/>
            <person name="Barry K."/>
            <person name="LaButti K."/>
            <person name="Morin E."/>
            <person name="Salamov A."/>
            <person name="Lipzen A."/>
            <person name="Mereny Z."/>
            <person name="Hegedus B."/>
            <person name="Baldrian P."/>
            <person name="Stursova M."/>
            <person name="Weitz H."/>
            <person name="Taylor A."/>
            <person name="Grigoriev I.V."/>
            <person name="Nagy L.G."/>
            <person name="Martin F."/>
            <person name="Kauserud H."/>
        </authorList>
    </citation>
    <scope>NUCLEOTIDE SEQUENCE</scope>
    <source>
        <strain evidence="2">CBHHK002</strain>
    </source>
</reference>
<dbReference type="AlphaFoldDB" id="A0AAD7EXV5"/>
<protein>
    <submittedName>
        <fullName evidence="2">Uncharacterized protein</fullName>
    </submittedName>
</protein>
<gene>
    <name evidence="2" type="ORF">DFH08DRAFT_847984</name>
</gene>
<accession>A0AAD7EXV5</accession>
<evidence type="ECO:0000313" key="2">
    <source>
        <dbReference type="EMBL" id="KAJ7358163.1"/>
    </source>
</evidence>
<keyword evidence="1" id="KW-0732">Signal</keyword>
<comment type="caution">
    <text evidence="2">The sequence shown here is derived from an EMBL/GenBank/DDBJ whole genome shotgun (WGS) entry which is preliminary data.</text>
</comment>
<name>A0AAD7EXV5_9AGAR</name>
<feature type="chain" id="PRO_5042010382" evidence="1">
    <location>
        <begin position="20"/>
        <end position="341"/>
    </location>
</feature>
<feature type="signal peptide" evidence="1">
    <location>
        <begin position="1"/>
        <end position="19"/>
    </location>
</feature>
<evidence type="ECO:0000256" key="1">
    <source>
        <dbReference type="SAM" id="SignalP"/>
    </source>
</evidence>